<evidence type="ECO:0000256" key="1">
    <source>
        <dbReference type="ARBA" id="ARBA00023125"/>
    </source>
</evidence>
<organism evidence="4 5">
    <name type="scientific">Paenibacillus polymyxa</name>
    <name type="common">Bacillus polymyxa</name>
    <dbReference type="NCBI Taxonomy" id="1406"/>
    <lineage>
        <taxon>Bacteria</taxon>
        <taxon>Bacillati</taxon>
        <taxon>Bacillota</taxon>
        <taxon>Bacilli</taxon>
        <taxon>Bacillales</taxon>
        <taxon>Paenibacillaceae</taxon>
        <taxon>Paenibacillus</taxon>
    </lineage>
</organism>
<dbReference type="PANTHER" id="PTHR43479:SF11">
    <property type="entry name" value="ACREF_ENVCD OPERON REPRESSOR-RELATED"/>
    <property type="match status" value="1"/>
</dbReference>
<evidence type="ECO:0000313" key="4">
    <source>
        <dbReference type="EMBL" id="SUA69756.1"/>
    </source>
</evidence>
<reference evidence="4 5" key="1">
    <citation type="submission" date="2018-06" db="EMBL/GenBank/DDBJ databases">
        <authorList>
            <consortium name="Pathogen Informatics"/>
            <person name="Doyle S."/>
        </authorList>
    </citation>
    <scope>NUCLEOTIDE SEQUENCE [LARGE SCALE GENOMIC DNA]</scope>
    <source>
        <strain evidence="4 5">NCTC10343</strain>
    </source>
</reference>
<dbReference type="GeneID" id="93346014"/>
<evidence type="ECO:0000313" key="5">
    <source>
        <dbReference type="Proteomes" id="UP000254400"/>
    </source>
</evidence>
<dbReference type="Gene3D" id="1.10.357.10">
    <property type="entry name" value="Tetracycline Repressor, domain 2"/>
    <property type="match status" value="1"/>
</dbReference>
<proteinExistence type="predicted"/>
<dbReference type="AlphaFoldDB" id="A0A378XXL1"/>
<protein>
    <submittedName>
        <fullName evidence="4">TetR family transcriptional regulator</fullName>
    </submittedName>
</protein>
<feature type="DNA-binding region" description="H-T-H motif" evidence="2">
    <location>
        <begin position="32"/>
        <end position="51"/>
    </location>
</feature>
<evidence type="ECO:0000256" key="2">
    <source>
        <dbReference type="PROSITE-ProRule" id="PRU00335"/>
    </source>
</evidence>
<dbReference type="InterPro" id="IPR001647">
    <property type="entry name" value="HTH_TetR"/>
</dbReference>
<dbReference type="SUPFAM" id="SSF46689">
    <property type="entry name" value="Homeodomain-like"/>
    <property type="match status" value="1"/>
</dbReference>
<keyword evidence="1 2" id="KW-0238">DNA-binding</keyword>
<gene>
    <name evidence="4" type="ORF">NCTC10343_02622</name>
</gene>
<dbReference type="InterPro" id="IPR039532">
    <property type="entry name" value="TetR_C_Firmicutes"/>
</dbReference>
<dbReference type="Pfam" id="PF14278">
    <property type="entry name" value="TetR_C_8"/>
    <property type="match status" value="1"/>
</dbReference>
<feature type="domain" description="HTH tetR-type" evidence="3">
    <location>
        <begin position="9"/>
        <end position="69"/>
    </location>
</feature>
<name>A0A378XXL1_PAEPO</name>
<dbReference type="EMBL" id="UGSC01000001">
    <property type="protein sequence ID" value="SUA69756.1"/>
    <property type="molecule type" value="Genomic_DNA"/>
</dbReference>
<dbReference type="Proteomes" id="UP000254400">
    <property type="component" value="Unassembled WGS sequence"/>
</dbReference>
<dbReference type="InterPro" id="IPR009057">
    <property type="entry name" value="Homeodomain-like_sf"/>
</dbReference>
<dbReference type="InterPro" id="IPR050624">
    <property type="entry name" value="HTH-type_Tx_Regulator"/>
</dbReference>
<dbReference type="PROSITE" id="PS50977">
    <property type="entry name" value="HTH_TETR_2"/>
    <property type="match status" value="1"/>
</dbReference>
<accession>A0A378XXL1</accession>
<evidence type="ECO:0000259" key="3">
    <source>
        <dbReference type="PROSITE" id="PS50977"/>
    </source>
</evidence>
<dbReference type="GO" id="GO:0003677">
    <property type="term" value="F:DNA binding"/>
    <property type="evidence" value="ECO:0007669"/>
    <property type="project" value="UniProtKB-UniRule"/>
</dbReference>
<dbReference type="RefSeq" id="WP_019687294.1">
    <property type="nucleotide sequence ID" value="NZ_CP036496.1"/>
</dbReference>
<sequence>MEDKRLKNTHVKLQITKSLLDLLKMKELKAISISDLTSTAQVSRVSFYRNYDEKEDVLKEYLYKLIDSWYKEYQDSGGTSEDELLGSLFGHFSKNREFYLLLSQRKLFYLLKEILKELFGPKPEYPNFGAYVAAYFSYGLFGWIEEWFARGMQETSEEMTLLLKNRDLNKN</sequence>
<dbReference type="PANTHER" id="PTHR43479">
    <property type="entry name" value="ACREF/ENVCD OPERON REPRESSOR-RELATED"/>
    <property type="match status" value="1"/>
</dbReference>